<proteinExistence type="predicted"/>
<gene>
    <name evidence="2" type="ORF">Sangu_1445100</name>
</gene>
<evidence type="ECO:0000256" key="1">
    <source>
        <dbReference type="SAM" id="MobiDB-lite"/>
    </source>
</evidence>
<name>A0AAW2N6T2_9LAMI</name>
<organism evidence="2">
    <name type="scientific">Sesamum angustifolium</name>
    <dbReference type="NCBI Taxonomy" id="2727405"/>
    <lineage>
        <taxon>Eukaryota</taxon>
        <taxon>Viridiplantae</taxon>
        <taxon>Streptophyta</taxon>
        <taxon>Embryophyta</taxon>
        <taxon>Tracheophyta</taxon>
        <taxon>Spermatophyta</taxon>
        <taxon>Magnoliopsida</taxon>
        <taxon>eudicotyledons</taxon>
        <taxon>Gunneridae</taxon>
        <taxon>Pentapetalae</taxon>
        <taxon>asterids</taxon>
        <taxon>lamiids</taxon>
        <taxon>Lamiales</taxon>
        <taxon>Pedaliaceae</taxon>
        <taxon>Sesamum</taxon>
    </lineage>
</organism>
<dbReference type="PANTHER" id="PTHR33437:SF4">
    <property type="entry name" value="RETROTRANSPOSON GAG PROTEIN"/>
    <property type="match status" value="1"/>
</dbReference>
<comment type="caution">
    <text evidence="2">The sequence shown here is derived from an EMBL/GenBank/DDBJ whole genome shotgun (WGS) entry which is preliminary data.</text>
</comment>
<sequence>MAADKISSLKAAASSSNETTGIITRSMSKKAYPEVIFRETIEKDLLYLGGINEDDGDLKDDSSSSTHRSTSSVAPVMVTNTTTLEEQITNLTKVIEGFSKHVQEQDSQISKLMNKIENTNASHIAGKQIEAYDEAEIYLKQQSNEREKSSMKELQVSSEGLIPVDQLKEFIMGTIQTNWVETLSRP</sequence>
<evidence type="ECO:0000313" key="2">
    <source>
        <dbReference type="EMBL" id="KAL0339230.1"/>
    </source>
</evidence>
<dbReference type="AlphaFoldDB" id="A0AAW2N6T2"/>
<protein>
    <submittedName>
        <fullName evidence="2">Uncharacterized protein</fullName>
    </submittedName>
</protein>
<reference evidence="2" key="1">
    <citation type="submission" date="2020-06" db="EMBL/GenBank/DDBJ databases">
        <authorList>
            <person name="Li T."/>
            <person name="Hu X."/>
            <person name="Zhang T."/>
            <person name="Song X."/>
            <person name="Zhang H."/>
            <person name="Dai N."/>
            <person name="Sheng W."/>
            <person name="Hou X."/>
            <person name="Wei L."/>
        </authorList>
    </citation>
    <scope>NUCLEOTIDE SEQUENCE</scope>
    <source>
        <strain evidence="2">G01</strain>
        <tissue evidence="2">Leaf</tissue>
    </source>
</reference>
<reference evidence="2" key="2">
    <citation type="journal article" date="2024" name="Plant">
        <title>Genomic evolution and insights into agronomic trait innovations of Sesamum species.</title>
        <authorList>
            <person name="Miao H."/>
            <person name="Wang L."/>
            <person name="Qu L."/>
            <person name="Liu H."/>
            <person name="Sun Y."/>
            <person name="Le M."/>
            <person name="Wang Q."/>
            <person name="Wei S."/>
            <person name="Zheng Y."/>
            <person name="Lin W."/>
            <person name="Duan Y."/>
            <person name="Cao H."/>
            <person name="Xiong S."/>
            <person name="Wang X."/>
            <person name="Wei L."/>
            <person name="Li C."/>
            <person name="Ma Q."/>
            <person name="Ju M."/>
            <person name="Zhao R."/>
            <person name="Li G."/>
            <person name="Mu C."/>
            <person name="Tian Q."/>
            <person name="Mei H."/>
            <person name="Zhang T."/>
            <person name="Gao T."/>
            <person name="Zhang H."/>
        </authorList>
    </citation>
    <scope>NUCLEOTIDE SEQUENCE</scope>
    <source>
        <strain evidence="2">G01</strain>
    </source>
</reference>
<accession>A0AAW2N6T2</accession>
<dbReference type="PANTHER" id="PTHR33437">
    <property type="entry name" value="OS06G0361200 PROTEIN"/>
    <property type="match status" value="1"/>
</dbReference>
<feature type="compositionally biased region" description="Low complexity" evidence="1">
    <location>
        <begin position="1"/>
        <end position="16"/>
    </location>
</feature>
<dbReference type="EMBL" id="JACGWK010000008">
    <property type="protein sequence ID" value="KAL0339230.1"/>
    <property type="molecule type" value="Genomic_DNA"/>
</dbReference>
<feature type="region of interest" description="Disordered" evidence="1">
    <location>
        <begin position="1"/>
        <end position="20"/>
    </location>
</feature>